<gene>
    <name evidence="8" type="ORF">DCAF_LOCUS11780</name>
</gene>
<dbReference type="Gene3D" id="2.40.50.770">
    <property type="entry name" value="RecQ-mediated genome instability protein Rmi1, C-terminal domain"/>
    <property type="match status" value="1"/>
</dbReference>
<dbReference type="InterPro" id="IPR013894">
    <property type="entry name" value="RMI1_OB"/>
</dbReference>
<evidence type="ECO:0000313" key="9">
    <source>
        <dbReference type="Proteomes" id="UP001314170"/>
    </source>
</evidence>
<feature type="compositionally biased region" description="Acidic residues" evidence="4">
    <location>
        <begin position="12"/>
        <end position="22"/>
    </location>
</feature>
<dbReference type="InterPro" id="IPR042470">
    <property type="entry name" value="RMI1_N_C_sf"/>
</dbReference>
<protein>
    <recommendedName>
        <fullName evidence="2">RecQ-mediated genome instability protein 1</fullName>
    </recommendedName>
    <alternativeName>
        <fullName evidence="3">BLM-associated protein of 75 kDa homolog</fullName>
    </alternativeName>
</protein>
<dbReference type="GO" id="GO:0000166">
    <property type="term" value="F:nucleotide binding"/>
    <property type="evidence" value="ECO:0007669"/>
    <property type="project" value="InterPro"/>
</dbReference>
<comment type="caution">
    <text evidence="8">The sequence shown here is derived from an EMBL/GenBank/DDBJ whole genome shotgun (WGS) entry which is preliminary data.</text>
</comment>
<dbReference type="Proteomes" id="UP001314170">
    <property type="component" value="Unassembled WGS sequence"/>
</dbReference>
<keyword evidence="9" id="KW-1185">Reference proteome</keyword>
<dbReference type="SMART" id="SM01161">
    <property type="entry name" value="DUF1767"/>
    <property type="match status" value="1"/>
</dbReference>
<dbReference type="PANTHER" id="PTHR14790:SF15">
    <property type="entry name" value="RECQ-MEDIATED GENOME INSTABILITY PROTEIN 1"/>
    <property type="match status" value="1"/>
</dbReference>
<name>A0AAV1RLJ4_9ROSI</name>
<dbReference type="GO" id="GO:0000724">
    <property type="term" value="P:double-strand break repair via homologous recombination"/>
    <property type="evidence" value="ECO:0007669"/>
    <property type="project" value="TreeGrafter"/>
</dbReference>
<dbReference type="GO" id="GO:0016604">
    <property type="term" value="C:nuclear body"/>
    <property type="evidence" value="ECO:0007669"/>
    <property type="project" value="TreeGrafter"/>
</dbReference>
<dbReference type="Pfam" id="PF16099">
    <property type="entry name" value="RMI1_C"/>
    <property type="match status" value="1"/>
</dbReference>
<feature type="region of interest" description="Disordered" evidence="4">
    <location>
        <begin position="1"/>
        <end position="63"/>
    </location>
</feature>
<dbReference type="Pfam" id="PF08585">
    <property type="entry name" value="RMI1_N_C"/>
    <property type="match status" value="1"/>
</dbReference>
<evidence type="ECO:0000256" key="1">
    <source>
        <dbReference type="ARBA" id="ARBA00006395"/>
    </source>
</evidence>
<dbReference type="GO" id="GO:0031422">
    <property type="term" value="C:RecQ family helicase-topoisomerase III complex"/>
    <property type="evidence" value="ECO:0007669"/>
    <property type="project" value="TreeGrafter"/>
</dbReference>
<evidence type="ECO:0000256" key="3">
    <source>
        <dbReference type="ARBA" id="ARBA00077519"/>
    </source>
</evidence>
<feature type="compositionally biased region" description="Pro residues" evidence="4">
    <location>
        <begin position="47"/>
        <end position="59"/>
    </location>
</feature>
<dbReference type="InterPro" id="IPR032199">
    <property type="entry name" value="RMI1_C"/>
</dbReference>
<evidence type="ECO:0000259" key="7">
    <source>
        <dbReference type="Pfam" id="PF21000"/>
    </source>
</evidence>
<reference evidence="8 9" key="1">
    <citation type="submission" date="2024-01" db="EMBL/GenBank/DDBJ databases">
        <authorList>
            <person name="Waweru B."/>
        </authorList>
    </citation>
    <scope>NUCLEOTIDE SEQUENCE [LARGE SCALE GENOMIC DNA]</scope>
</reference>
<dbReference type="Pfam" id="PF21000">
    <property type="entry name" value="RMI1_N_N"/>
    <property type="match status" value="1"/>
</dbReference>
<dbReference type="AlphaFoldDB" id="A0AAV1RLJ4"/>
<feature type="domain" description="RMI1 N-terminal" evidence="7">
    <location>
        <begin position="103"/>
        <end position="143"/>
    </location>
</feature>
<dbReference type="GO" id="GO:0000712">
    <property type="term" value="P:resolution of meiotic recombination intermediates"/>
    <property type="evidence" value="ECO:0007669"/>
    <property type="project" value="TreeGrafter"/>
</dbReference>
<sequence>MSRRRLRLSSYSDDDDGGDEEVQNQQQQQQDYEIERESENESLQVPNPNPNLPEQPEPLPISSDEADFVDVSDILTPPSPPLENHLPPVAPPISGCPIGDFLLRMGLSVKREWLDSCLRQIDNSLDIESKAKLCFGQFLISDMNYCGAGVLPPHLDSMHLVDLPGPFVLQVDEIVNISCPLKGRFQDANAGMKRCLKLSMTDGIQRVFAMEYRPIKDLKVLAPAGFKVAICNVHVRHGLLMLVPEALEVLGGVVEELDSARQRLADEINKPPRGRSIHGGENLEVIGKRFPEAFDLAGYFSFNLFNWPVRSRTGEVPPLASRATLAAWPPNGVNIPGGTNNSGNAFGHTNTSVNDLQNTNGSVNALGHTNSSVNAVQHTSRSTVQVATPFQEDGQGANFAVSGTGTRQRAVEECTVPMSAENAVPNLSSSIVSDVEEMHINDPSISGASSLSNQRSSATLEQYDVHRIDGFEHPLILSRDREIPFTYLASLSAKWAAMKEREPSVRGKIKCFLTGVKGFQYKQRTTYELQVYVDDGSLISEILIDHNVSSKLKFTFGFYEVVLKGIGYSPEEVTAALSSSDTKRVGEMKETLKQFQIILVNFEGIMLVEINGACKLPVALEMNQGCPSSDAWLLMRRLKSFSSAQTTQHSSVEPIDISP</sequence>
<dbReference type="InterPro" id="IPR049363">
    <property type="entry name" value="RMI1_N"/>
</dbReference>
<evidence type="ECO:0000256" key="2">
    <source>
        <dbReference type="ARBA" id="ARBA00018987"/>
    </source>
</evidence>
<dbReference type="EMBL" id="CAWUPB010001009">
    <property type="protein sequence ID" value="CAK7336760.1"/>
    <property type="molecule type" value="Genomic_DNA"/>
</dbReference>
<feature type="domain" description="RecQ mediated genome instability protein 1 OB-fold" evidence="5">
    <location>
        <begin position="151"/>
        <end position="262"/>
    </location>
</feature>
<evidence type="ECO:0000259" key="5">
    <source>
        <dbReference type="Pfam" id="PF08585"/>
    </source>
</evidence>
<accession>A0AAV1RLJ4</accession>
<proteinExistence type="inferred from homology"/>
<dbReference type="PANTHER" id="PTHR14790">
    <property type="entry name" value="RECQ-MEDIATED GENOME INSTABILITY PROTEIN 1 RMI1"/>
    <property type="match status" value="1"/>
</dbReference>
<evidence type="ECO:0000259" key="6">
    <source>
        <dbReference type="Pfam" id="PF16099"/>
    </source>
</evidence>
<organism evidence="8 9">
    <name type="scientific">Dovyalis caffra</name>
    <dbReference type="NCBI Taxonomy" id="77055"/>
    <lineage>
        <taxon>Eukaryota</taxon>
        <taxon>Viridiplantae</taxon>
        <taxon>Streptophyta</taxon>
        <taxon>Embryophyta</taxon>
        <taxon>Tracheophyta</taxon>
        <taxon>Spermatophyta</taxon>
        <taxon>Magnoliopsida</taxon>
        <taxon>eudicotyledons</taxon>
        <taxon>Gunneridae</taxon>
        <taxon>Pentapetalae</taxon>
        <taxon>rosids</taxon>
        <taxon>fabids</taxon>
        <taxon>Malpighiales</taxon>
        <taxon>Salicaceae</taxon>
        <taxon>Flacourtieae</taxon>
        <taxon>Dovyalis</taxon>
    </lineage>
</organism>
<feature type="domain" description="RecQ-mediated genome instability protein 1 C-terminal OB-fold" evidence="6">
    <location>
        <begin position="483"/>
        <end position="638"/>
    </location>
</feature>
<evidence type="ECO:0000313" key="8">
    <source>
        <dbReference type="EMBL" id="CAK7336760.1"/>
    </source>
</evidence>
<evidence type="ECO:0000256" key="4">
    <source>
        <dbReference type="SAM" id="MobiDB-lite"/>
    </source>
</evidence>
<comment type="similarity">
    <text evidence="1">Belongs to the RMI1 family.</text>
</comment>
<dbReference type="FunFam" id="2.40.50.770:FF:000004">
    <property type="entry name" value="RecQ-mediated instability protein (DUF1767)"/>
    <property type="match status" value="1"/>
</dbReference>